<feature type="transmembrane region" description="Helical" evidence="7">
    <location>
        <begin position="109"/>
        <end position="128"/>
    </location>
</feature>
<dbReference type="PANTHER" id="PTHR32243:SF18">
    <property type="entry name" value="INNER MEMBRANE ABC TRANSPORTER PERMEASE PROTEIN YCJP"/>
    <property type="match status" value="1"/>
</dbReference>
<evidence type="ECO:0000256" key="2">
    <source>
        <dbReference type="ARBA" id="ARBA00022448"/>
    </source>
</evidence>
<feature type="transmembrane region" description="Helical" evidence="7">
    <location>
        <begin position="241"/>
        <end position="262"/>
    </location>
</feature>
<proteinExistence type="inferred from homology"/>
<keyword evidence="6 7" id="KW-0472">Membrane</keyword>
<evidence type="ECO:0000256" key="5">
    <source>
        <dbReference type="ARBA" id="ARBA00022989"/>
    </source>
</evidence>
<comment type="subcellular location">
    <subcellularLocation>
        <location evidence="1 7">Cell membrane</location>
        <topology evidence="1 7">Multi-pass membrane protein</topology>
    </subcellularLocation>
</comment>
<reference evidence="9" key="1">
    <citation type="submission" date="2020-03" db="EMBL/GenBank/DDBJ databases">
        <title>Ferranicluibacter endophyticum gen. nov., sp. nov., a new genus isolated from Rubus ulmifolius Schott. stem.</title>
        <authorList>
            <person name="Roca-Couso R."/>
            <person name="Flores-Felix J.D."/>
            <person name="Igual J.M."/>
            <person name="Rivas R."/>
        </authorList>
    </citation>
    <scope>NUCLEOTIDE SEQUENCE</scope>
    <source>
        <strain evidence="9">CRRU44</strain>
    </source>
</reference>
<comment type="similarity">
    <text evidence="7">Belongs to the binding-protein-dependent transport system permease family.</text>
</comment>
<dbReference type="InterPro" id="IPR000515">
    <property type="entry name" value="MetI-like"/>
</dbReference>
<dbReference type="CDD" id="cd06261">
    <property type="entry name" value="TM_PBP2"/>
    <property type="match status" value="1"/>
</dbReference>
<dbReference type="PANTHER" id="PTHR32243">
    <property type="entry name" value="MALTOSE TRANSPORT SYSTEM PERMEASE-RELATED"/>
    <property type="match status" value="1"/>
</dbReference>
<keyword evidence="3" id="KW-1003">Cell membrane</keyword>
<evidence type="ECO:0000259" key="8">
    <source>
        <dbReference type="PROSITE" id="PS50928"/>
    </source>
</evidence>
<keyword evidence="4 7" id="KW-0812">Transmembrane</keyword>
<dbReference type="AlphaFoldDB" id="A0AA44CBT2"/>
<dbReference type="EMBL" id="JAANCM010000007">
    <property type="protein sequence ID" value="NHT77134.1"/>
    <property type="molecule type" value="Genomic_DNA"/>
</dbReference>
<evidence type="ECO:0000256" key="3">
    <source>
        <dbReference type="ARBA" id="ARBA00022475"/>
    </source>
</evidence>
<dbReference type="GO" id="GO:0005886">
    <property type="term" value="C:plasma membrane"/>
    <property type="evidence" value="ECO:0007669"/>
    <property type="project" value="UniProtKB-SubCell"/>
</dbReference>
<keyword evidence="2 7" id="KW-0813">Transport</keyword>
<feature type="transmembrane region" description="Helical" evidence="7">
    <location>
        <begin position="140"/>
        <end position="163"/>
    </location>
</feature>
<dbReference type="RefSeq" id="WP_132449427.1">
    <property type="nucleotide sequence ID" value="NZ_JAANCM010000007.1"/>
</dbReference>
<evidence type="ECO:0000256" key="7">
    <source>
        <dbReference type="RuleBase" id="RU363032"/>
    </source>
</evidence>
<comment type="caution">
    <text evidence="9">The sequence shown here is derived from an EMBL/GenBank/DDBJ whole genome shotgun (WGS) entry which is preliminary data.</text>
</comment>
<dbReference type="SUPFAM" id="SSF161098">
    <property type="entry name" value="MetI-like"/>
    <property type="match status" value="1"/>
</dbReference>
<organism evidence="9 10">
    <name type="scientific">Ferranicluibacter rubi</name>
    <dbReference type="NCBI Taxonomy" id="2715133"/>
    <lineage>
        <taxon>Bacteria</taxon>
        <taxon>Pseudomonadati</taxon>
        <taxon>Pseudomonadota</taxon>
        <taxon>Alphaproteobacteria</taxon>
        <taxon>Hyphomicrobiales</taxon>
        <taxon>Rhizobiaceae</taxon>
        <taxon>Ferranicluibacter</taxon>
    </lineage>
</organism>
<evidence type="ECO:0000313" key="10">
    <source>
        <dbReference type="Proteomes" id="UP001155840"/>
    </source>
</evidence>
<evidence type="ECO:0000313" key="9">
    <source>
        <dbReference type="EMBL" id="NHT77134.1"/>
    </source>
</evidence>
<feature type="transmembrane region" description="Helical" evidence="7">
    <location>
        <begin position="12"/>
        <end position="36"/>
    </location>
</feature>
<keyword evidence="10" id="KW-1185">Reference proteome</keyword>
<dbReference type="InterPro" id="IPR035906">
    <property type="entry name" value="MetI-like_sf"/>
</dbReference>
<dbReference type="GO" id="GO:0055085">
    <property type="term" value="P:transmembrane transport"/>
    <property type="evidence" value="ECO:0007669"/>
    <property type="project" value="InterPro"/>
</dbReference>
<evidence type="ECO:0000256" key="4">
    <source>
        <dbReference type="ARBA" id="ARBA00022692"/>
    </source>
</evidence>
<accession>A0AA44CBT2</accession>
<dbReference type="PROSITE" id="PS50928">
    <property type="entry name" value="ABC_TM1"/>
    <property type="match status" value="1"/>
</dbReference>
<feature type="domain" description="ABC transmembrane type-1" evidence="8">
    <location>
        <begin position="72"/>
        <end position="262"/>
    </location>
</feature>
<protein>
    <submittedName>
        <fullName evidence="9">Carbohydrate ABC transporter permease</fullName>
    </submittedName>
</protein>
<feature type="transmembrane region" description="Helical" evidence="7">
    <location>
        <begin position="184"/>
        <end position="209"/>
    </location>
</feature>
<dbReference type="Pfam" id="PF00528">
    <property type="entry name" value="BPD_transp_1"/>
    <property type="match status" value="1"/>
</dbReference>
<keyword evidence="5 7" id="KW-1133">Transmembrane helix</keyword>
<dbReference type="InterPro" id="IPR050901">
    <property type="entry name" value="BP-dep_ABC_trans_perm"/>
</dbReference>
<evidence type="ECO:0000256" key="1">
    <source>
        <dbReference type="ARBA" id="ARBA00004651"/>
    </source>
</evidence>
<dbReference type="Proteomes" id="UP001155840">
    <property type="component" value="Unassembled WGS sequence"/>
</dbReference>
<feature type="transmembrane region" description="Helical" evidence="7">
    <location>
        <begin position="72"/>
        <end position="97"/>
    </location>
</feature>
<evidence type="ECO:0000256" key="6">
    <source>
        <dbReference type="ARBA" id="ARBA00023136"/>
    </source>
</evidence>
<dbReference type="Gene3D" id="1.10.3720.10">
    <property type="entry name" value="MetI-like"/>
    <property type="match status" value="1"/>
</dbReference>
<gene>
    <name evidence="9" type="ORF">G8E10_15570</name>
</gene>
<name>A0AA44CBT2_9HYPH</name>
<sequence>MPSAKSSLYTILTYAAGLLFLAVFIGPILWFIALALRPPETAFAMPPQFTFTPTLNAFRHILVDPGTNAPQLVNSLVVAIGAVLLNLPFSIPAAYALSRFKLRGKKNIMLWYLGLLMAPPIAFLIPYFVLMNRIGLTGSYLSMVLVLQTMTIPFSVWLMKSFIDEVPAELEEAARMDGARWYTIMWRITLPIVRPGIIVTSMFAFVFAWNNAAFPLVLSARSTATLPVGTLGYFATSGVTWNYIAAAAVVAMIPPMIIFLVFDRYVVRGLTFGSVKG</sequence>